<evidence type="ECO:0008006" key="3">
    <source>
        <dbReference type="Google" id="ProtNLM"/>
    </source>
</evidence>
<name>A0A1H8BEK3_9PROT</name>
<reference evidence="1 2" key="1">
    <citation type="submission" date="2016-10" db="EMBL/GenBank/DDBJ databases">
        <authorList>
            <person name="de Groot N.N."/>
        </authorList>
    </citation>
    <scope>NUCLEOTIDE SEQUENCE [LARGE SCALE GENOMIC DNA]</scope>
    <source>
        <strain evidence="1 2">Nl18</strain>
    </source>
</reference>
<accession>A0A1H8BEK3</accession>
<dbReference type="AlphaFoldDB" id="A0A1H8BEK3"/>
<dbReference type="RefSeq" id="WP_074743749.1">
    <property type="nucleotide sequence ID" value="NZ_FOCT01000001.1"/>
</dbReference>
<dbReference type="EMBL" id="FOCT01000001">
    <property type="protein sequence ID" value="SEM81380.1"/>
    <property type="molecule type" value="Genomic_DNA"/>
</dbReference>
<dbReference type="Proteomes" id="UP000183898">
    <property type="component" value="Unassembled WGS sequence"/>
</dbReference>
<gene>
    <name evidence="1" type="ORF">SAMN05216404_101227</name>
</gene>
<protein>
    <recommendedName>
        <fullName evidence="3">TubC N-terminal docking domain-containing protein</fullName>
    </recommendedName>
</protein>
<organism evidence="1 2">
    <name type="scientific">Nitrosospira multiformis</name>
    <dbReference type="NCBI Taxonomy" id="1231"/>
    <lineage>
        <taxon>Bacteria</taxon>
        <taxon>Pseudomonadati</taxon>
        <taxon>Pseudomonadota</taxon>
        <taxon>Betaproteobacteria</taxon>
        <taxon>Nitrosomonadales</taxon>
        <taxon>Nitrosomonadaceae</taxon>
        <taxon>Nitrosospira</taxon>
    </lineage>
</organism>
<proteinExistence type="predicted"/>
<evidence type="ECO:0000313" key="2">
    <source>
        <dbReference type="Proteomes" id="UP000183898"/>
    </source>
</evidence>
<evidence type="ECO:0000313" key="1">
    <source>
        <dbReference type="EMBL" id="SEM81380.1"/>
    </source>
</evidence>
<sequence length="129" mass="14570">MNPLEIIEQASIDGLTLSISADERISIIGDRNIINEWAPLIREHKDQIMVLLQLEMRQKQVLEMLDSDPMKRYAVICEDPSSDPVLLTVAIKGAASFELEIPHTHYDGVALLEVIEQFSADMQLERRAA</sequence>